<dbReference type="RefSeq" id="WP_273925671.1">
    <property type="nucleotide sequence ID" value="NZ_JAQSIN010000001.1"/>
</dbReference>
<comment type="subcellular location">
    <subcellularLocation>
        <location evidence="1">Peroxisome</location>
    </subcellularLocation>
</comment>
<evidence type="ECO:0000313" key="6">
    <source>
        <dbReference type="EMBL" id="MDD0814035.1"/>
    </source>
</evidence>
<dbReference type="PROSITE" id="PS00166">
    <property type="entry name" value="ENOYL_COA_HYDRATASE"/>
    <property type="match status" value="1"/>
</dbReference>
<dbReference type="Gene3D" id="3.90.226.10">
    <property type="entry name" value="2-enoyl-CoA Hydratase, Chain A, domain 1"/>
    <property type="match status" value="1"/>
</dbReference>
<dbReference type="Proteomes" id="UP001528672">
    <property type="component" value="Unassembled WGS sequence"/>
</dbReference>
<evidence type="ECO:0000256" key="1">
    <source>
        <dbReference type="ARBA" id="ARBA00004275"/>
    </source>
</evidence>
<evidence type="ECO:0000256" key="3">
    <source>
        <dbReference type="ARBA" id="ARBA00023140"/>
    </source>
</evidence>
<keyword evidence="3" id="KW-0576">Peroxisome</keyword>
<dbReference type="PANTHER" id="PTHR43684">
    <property type="match status" value="1"/>
</dbReference>
<accession>A0ABT5MFU1</accession>
<organism evidence="6 7">
    <name type="scientific">Curvibacter microcysteis</name>
    <dbReference type="NCBI Taxonomy" id="3026419"/>
    <lineage>
        <taxon>Bacteria</taxon>
        <taxon>Pseudomonadati</taxon>
        <taxon>Pseudomonadota</taxon>
        <taxon>Betaproteobacteria</taxon>
        <taxon>Burkholderiales</taxon>
        <taxon>Comamonadaceae</taxon>
        <taxon>Curvibacter</taxon>
    </lineage>
</organism>
<reference evidence="6 7" key="1">
    <citation type="submission" date="2023-02" db="EMBL/GenBank/DDBJ databases">
        <title>Bacterial whole genome sequence for Curvibacter sp. HBC28.</title>
        <authorList>
            <person name="Le V."/>
            <person name="Ko S.-R."/>
            <person name="Ahn C.-Y."/>
            <person name="Oh H.-M."/>
        </authorList>
    </citation>
    <scope>NUCLEOTIDE SEQUENCE [LARGE SCALE GENOMIC DNA]</scope>
    <source>
        <strain evidence="6 7">HBC28</strain>
    </source>
</reference>
<protein>
    <submittedName>
        <fullName evidence="6">Enoyl-CoA hydratase/isomerase family protein</fullName>
    </submittedName>
</protein>
<comment type="similarity">
    <text evidence="2 5">Belongs to the enoyl-CoA hydratase/isomerase family.</text>
</comment>
<dbReference type="InterPro" id="IPR018376">
    <property type="entry name" value="Enoyl-CoA_hyd/isom_CS"/>
</dbReference>
<keyword evidence="7" id="KW-1185">Reference proteome</keyword>
<proteinExistence type="inferred from homology"/>
<name>A0ABT5MFU1_9BURK</name>
<comment type="caution">
    <text evidence="6">The sequence shown here is derived from an EMBL/GenBank/DDBJ whole genome shotgun (WGS) entry which is preliminary data.</text>
</comment>
<evidence type="ECO:0000256" key="5">
    <source>
        <dbReference type="RuleBase" id="RU003707"/>
    </source>
</evidence>
<dbReference type="Gene3D" id="1.10.12.10">
    <property type="entry name" value="Lyase 2-enoyl-coa Hydratase, Chain A, domain 2"/>
    <property type="match status" value="1"/>
</dbReference>
<sequence length="264" mass="28812">MSQAFERIRYEVRDQVATLTLDNVRARNAFDPAMREEMRQVVTQLRADPHIRALVLTGAGEHFCAGGDLRNIATVGLDNAGWRARLQSLHDWLKELITLDRPVIAAVDGAAFGAGFSLALLADFVIATPRARFCMSFMRVGLVPDCAAFYTLPRIVGVQRARELMLSAREVSAQEALQLGIALELHPPEQLQARAQALAASFVNASPVAVGLVKRALAAPGHDLPTLLEMEANAQALAMGTEAHRTAVNRFLNKEPALFQWPAL</sequence>
<dbReference type="InterPro" id="IPR051053">
    <property type="entry name" value="ECH/Chromodomain_protein"/>
</dbReference>
<evidence type="ECO:0000256" key="4">
    <source>
        <dbReference type="ARBA" id="ARBA00023235"/>
    </source>
</evidence>
<dbReference type="Pfam" id="PF00378">
    <property type="entry name" value="ECH_1"/>
    <property type="match status" value="1"/>
</dbReference>
<dbReference type="SUPFAM" id="SSF52096">
    <property type="entry name" value="ClpP/crotonase"/>
    <property type="match status" value="1"/>
</dbReference>
<keyword evidence="4" id="KW-0413">Isomerase</keyword>
<dbReference type="InterPro" id="IPR001753">
    <property type="entry name" value="Enoyl-CoA_hydra/iso"/>
</dbReference>
<dbReference type="EMBL" id="JAQSIO010000002">
    <property type="protein sequence ID" value="MDD0814035.1"/>
    <property type="molecule type" value="Genomic_DNA"/>
</dbReference>
<evidence type="ECO:0000313" key="7">
    <source>
        <dbReference type="Proteomes" id="UP001528672"/>
    </source>
</evidence>
<dbReference type="InterPro" id="IPR029045">
    <property type="entry name" value="ClpP/crotonase-like_dom_sf"/>
</dbReference>
<dbReference type="InterPro" id="IPR014748">
    <property type="entry name" value="Enoyl-CoA_hydra_C"/>
</dbReference>
<evidence type="ECO:0000256" key="2">
    <source>
        <dbReference type="ARBA" id="ARBA00005254"/>
    </source>
</evidence>
<gene>
    <name evidence="6" type="ORF">PSQ39_05260</name>
</gene>
<dbReference type="PANTHER" id="PTHR43684:SF1">
    <property type="entry name" value="ENOYL-COA DELTA ISOMERASE 2"/>
    <property type="match status" value="1"/>
</dbReference>
<dbReference type="CDD" id="cd06558">
    <property type="entry name" value="crotonase-like"/>
    <property type="match status" value="1"/>
</dbReference>